<gene>
    <name evidence="6" type="ORF">1683</name>
</gene>
<keyword evidence="7" id="KW-1185">Reference proteome</keyword>
<organism evidence="6 7">
    <name type="scientific">Syntrophomonas zehnderi OL-4</name>
    <dbReference type="NCBI Taxonomy" id="690567"/>
    <lineage>
        <taxon>Bacteria</taxon>
        <taxon>Bacillati</taxon>
        <taxon>Bacillota</taxon>
        <taxon>Clostridia</taxon>
        <taxon>Eubacteriales</taxon>
        <taxon>Syntrophomonadaceae</taxon>
        <taxon>Syntrophomonas</taxon>
    </lineage>
</organism>
<evidence type="ECO:0000313" key="7">
    <source>
        <dbReference type="Proteomes" id="UP000045545"/>
    </source>
</evidence>
<dbReference type="GO" id="GO:0009253">
    <property type="term" value="P:peptidoglycan catabolic process"/>
    <property type="evidence" value="ECO:0007669"/>
    <property type="project" value="InterPro"/>
</dbReference>
<dbReference type="SUPFAM" id="SSF55383">
    <property type="entry name" value="Copper amine oxidase, domain N"/>
    <property type="match status" value="1"/>
</dbReference>
<name>A0A0E3W3B8_9FIRM</name>
<reference evidence="6 7" key="1">
    <citation type="submission" date="2015-03" db="EMBL/GenBank/DDBJ databases">
        <authorList>
            <person name="Murphy D."/>
        </authorList>
    </citation>
    <scope>NUCLEOTIDE SEQUENCE [LARGE SCALE GENOMIC DNA]</scope>
    <source>
        <strain evidence="6 7">OL-4</strain>
    </source>
</reference>
<accession>A0A0E3W3B8</accession>
<dbReference type="Pfam" id="PF07833">
    <property type="entry name" value="Cu_amine_oxidN1"/>
    <property type="match status" value="1"/>
</dbReference>
<evidence type="ECO:0000256" key="4">
    <source>
        <dbReference type="ARBA" id="ARBA00023316"/>
    </source>
</evidence>
<dbReference type="GO" id="GO:0071555">
    <property type="term" value="P:cell wall organization"/>
    <property type="evidence" value="ECO:0007669"/>
    <property type="project" value="UniProtKB-KW"/>
</dbReference>
<evidence type="ECO:0000313" key="6">
    <source>
        <dbReference type="EMBL" id="CFX70436.1"/>
    </source>
</evidence>
<dbReference type="Gene3D" id="3.30.457.10">
    <property type="entry name" value="Copper amine oxidase-like, N-terminal domain"/>
    <property type="match status" value="1"/>
</dbReference>
<dbReference type="GO" id="GO:0008745">
    <property type="term" value="F:N-acetylmuramoyl-L-alanine amidase activity"/>
    <property type="evidence" value="ECO:0007669"/>
    <property type="project" value="UniProtKB-EC"/>
</dbReference>
<dbReference type="PANTHER" id="PTHR30417:SF1">
    <property type="entry name" value="N-ACETYLMURAMOYL-L-ALANINE AMIDASE AMID"/>
    <property type="match status" value="1"/>
</dbReference>
<evidence type="ECO:0000256" key="1">
    <source>
        <dbReference type="ARBA" id="ARBA00001561"/>
    </source>
</evidence>
<evidence type="ECO:0000256" key="2">
    <source>
        <dbReference type="ARBA" id="ARBA00011901"/>
    </source>
</evidence>
<sequence length="222" mass="24883">MSKYVIKQAASPNHNQGRGGKKIIAIVLHITAGLFPGCLGWMRNPAAKASVHYLITKTGEIYQLVQDTDTAWHAGIVNKPTWILYDGSNPNRYTLGIEFECLAGGELTETQYQAGLWLISSLTEKYKIPVDQEHIIGHYRIDSVDRPNDPGPYFPWGRLFHDLIGEKDVLSEAKIKVDDQVFTGFILKDNLSYAPVRALAEALGCKVEWDDKTKTVLIERRG</sequence>
<dbReference type="SMART" id="SM00644">
    <property type="entry name" value="Ami_2"/>
    <property type="match status" value="1"/>
</dbReference>
<dbReference type="Gene3D" id="3.40.80.10">
    <property type="entry name" value="Peptidoglycan recognition protein-like"/>
    <property type="match status" value="1"/>
</dbReference>
<feature type="domain" description="N-acetylmuramoyl-L-alanine amidase" evidence="5">
    <location>
        <begin position="11"/>
        <end position="151"/>
    </location>
</feature>
<dbReference type="AlphaFoldDB" id="A0A0E3W3B8"/>
<dbReference type="OrthoDB" id="9794294at2"/>
<evidence type="ECO:0000256" key="3">
    <source>
        <dbReference type="ARBA" id="ARBA00022801"/>
    </source>
</evidence>
<keyword evidence="3" id="KW-0378">Hydrolase</keyword>
<comment type="catalytic activity">
    <reaction evidence="1">
        <text>Hydrolyzes the link between N-acetylmuramoyl residues and L-amino acid residues in certain cell-wall glycopeptides.</text>
        <dbReference type="EC" id="3.5.1.28"/>
    </reaction>
</comment>
<dbReference type="InterPro" id="IPR036582">
    <property type="entry name" value="Mao_N_sf"/>
</dbReference>
<evidence type="ECO:0000259" key="5">
    <source>
        <dbReference type="SMART" id="SM00644"/>
    </source>
</evidence>
<dbReference type="RefSeq" id="WP_052729684.1">
    <property type="nucleotide sequence ID" value="NZ_CGIH01000027.1"/>
</dbReference>
<dbReference type="InterPro" id="IPR036505">
    <property type="entry name" value="Amidase/PGRP_sf"/>
</dbReference>
<dbReference type="EMBL" id="CGIH01000027">
    <property type="protein sequence ID" value="CFX70436.1"/>
    <property type="molecule type" value="Genomic_DNA"/>
</dbReference>
<dbReference type="Proteomes" id="UP000045545">
    <property type="component" value="Unassembled WGS sequence"/>
</dbReference>
<dbReference type="EC" id="3.5.1.28" evidence="2"/>
<dbReference type="InterPro" id="IPR051206">
    <property type="entry name" value="NAMLAA_amidase_2"/>
</dbReference>
<dbReference type="CDD" id="cd06583">
    <property type="entry name" value="PGRP"/>
    <property type="match status" value="1"/>
</dbReference>
<dbReference type="PANTHER" id="PTHR30417">
    <property type="entry name" value="N-ACETYLMURAMOYL-L-ALANINE AMIDASE AMID"/>
    <property type="match status" value="1"/>
</dbReference>
<keyword evidence="4" id="KW-0961">Cell wall biogenesis/degradation</keyword>
<proteinExistence type="predicted"/>
<dbReference type="STRING" id="690567.1683"/>
<dbReference type="InterPro" id="IPR012854">
    <property type="entry name" value="Cu_amine_oxidase-like_N"/>
</dbReference>
<dbReference type="InterPro" id="IPR002502">
    <property type="entry name" value="Amidase_domain"/>
</dbReference>
<dbReference type="SUPFAM" id="SSF55846">
    <property type="entry name" value="N-acetylmuramoyl-L-alanine amidase-like"/>
    <property type="match status" value="1"/>
</dbReference>
<dbReference type="Pfam" id="PF01510">
    <property type="entry name" value="Amidase_2"/>
    <property type="match status" value="1"/>
</dbReference>
<dbReference type="GO" id="GO:0009254">
    <property type="term" value="P:peptidoglycan turnover"/>
    <property type="evidence" value="ECO:0007669"/>
    <property type="project" value="TreeGrafter"/>
</dbReference>
<protein>
    <recommendedName>
        <fullName evidence="2">N-acetylmuramoyl-L-alanine amidase</fullName>
        <ecNumber evidence="2">3.5.1.28</ecNumber>
    </recommendedName>
</protein>